<dbReference type="PANTHER" id="PTHR39075:SF1">
    <property type="entry name" value="FI19908P1"/>
    <property type="match status" value="1"/>
</dbReference>
<dbReference type="EMBL" id="KB294684">
    <property type="protein sequence ID" value="ELU14216.1"/>
    <property type="molecule type" value="Genomic_DNA"/>
</dbReference>
<dbReference type="OrthoDB" id="6287170at2759"/>
<dbReference type="PANTHER" id="PTHR39075">
    <property type="entry name" value="FI19908P1"/>
    <property type="match status" value="1"/>
</dbReference>
<proteinExistence type="predicted"/>
<dbReference type="Proteomes" id="UP000014760">
    <property type="component" value="Unassembled WGS sequence"/>
</dbReference>
<evidence type="ECO:0000313" key="3">
    <source>
        <dbReference type="Proteomes" id="UP000014760"/>
    </source>
</evidence>
<gene>
    <name evidence="1" type="ORF">CAPTEDRAFT_191685</name>
</gene>
<reference evidence="1 3" key="2">
    <citation type="journal article" date="2013" name="Nature">
        <title>Insights into bilaterian evolution from three spiralian genomes.</title>
        <authorList>
            <person name="Simakov O."/>
            <person name="Marletaz F."/>
            <person name="Cho S.J."/>
            <person name="Edsinger-Gonzales E."/>
            <person name="Havlak P."/>
            <person name="Hellsten U."/>
            <person name="Kuo D.H."/>
            <person name="Larsson T."/>
            <person name="Lv J."/>
            <person name="Arendt D."/>
            <person name="Savage R."/>
            <person name="Osoegawa K."/>
            <person name="de Jong P."/>
            <person name="Grimwood J."/>
            <person name="Chapman J.A."/>
            <person name="Shapiro H."/>
            <person name="Aerts A."/>
            <person name="Otillar R.P."/>
            <person name="Terry A.Y."/>
            <person name="Boore J.L."/>
            <person name="Grigoriev I.V."/>
            <person name="Lindberg D.R."/>
            <person name="Seaver E.C."/>
            <person name="Weisblat D.A."/>
            <person name="Putnam N.H."/>
            <person name="Rokhsar D.S."/>
        </authorList>
    </citation>
    <scope>NUCLEOTIDE SEQUENCE</scope>
    <source>
        <strain evidence="1 3">I ESC-2004</strain>
    </source>
</reference>
<organism evidence="1">
    <name type="scientific">Capitella teleta</name>
    <name type="common">Polychaete worm</name>
    <dbReference type="NCBI Taxonomy" id="283909"/>
    <lineage>
        <taxon>Eukaryota</taxon>
        <taxon>Metazoa</taxon>
        <taxon>Spiralia</taxon>
        <taxon>Lophotrochozoa</taxon>
        <taxon>Annelida</taxon>
        <taxon>Polychaeta</taxon>
        <taxon>Sedentaria</taxon>
        <taxon>Scolecida</taxon>
        <taxon>Capitellidae</taxon>
        <taxon>Capitella</taxon>
    </lineage>
</organism>
<dbReference type="AlphaFoldDB" id="R7VD56"/>
<sequence length="342" mass="38382">MASSAVARLVGLVIWWRKHPALTVEAVQYYAEEKTNEQVHKRPLPNFQEQENENENSEHLSINEASFPNSPMAFNLTSTPIRRVADSLSTELGKELQGTAAVTKPAMQLPLIVVSPAGLITVVLKKQVAVEMSLDRAVRLINPRHQERCYMIVNDKLYTAKAIFSDLSHDMSVTLLFSASGYGSHLLPKCQQVTERARYENADNGATLIWINGIRVKQLPNGDACVTNGEKFMRVSPTQGSATVATAHANLKTDGLGWMKVHYGRNFVEVAPNSMLVSNRSVEGGFDSGRNFFSKPTPSRFRVHDDAKWDDVYEDYQRESDGRKLCERHTRQAFHHACKYAY</sequence>
<dbReference type="HOGENOM" id="CLU_811961_0_0_1"/>
<keyword evidence="3" id="KW-1185">Reference proteome</keyword>
<evidence type="ECO:0000313" key="1">
    <source>
        <dbReference type="EMBL" id="ELU14216.1"/>
    </source>
</evidence>
<protein>
    <submittedName>
        <fullName evidence="1 2">Uncharacterized protein</fullName>
    </submittedName>
</protein>
<reference evidence="3" key="1">
    <citation type="submission" date="2012-12" db="EMBL/GenBank/DDBJ databases">
        <authorList>
            <person name="Hellsten U."/>
            <person name="Grimwood J."/>
            <person name="Chapman J.A."/>
            <person name="Shapiro H."/>
            <person name="Aerts A."/>
            <person name="Otillar R.P."/>
            <person name="Terry A.Y."/>
            <person name="Boore J.L."/>
            <person name="Simakov O."/>
            <person name="Marletaz F."/>
            <person name="Cho S.-J."/>
            <person name="Edsinger-Gonzales E."/>
            <person name="Havlak P."/>
            <person name="Kuo D.-H."/>
            <person name="Larsson T."/>
            <person name="Lv J."/>
            <person name="Arendt D."/>
            <person name="Savage R."/>
            <person name="Osoegawa K."/>
            <person name="de Jong P."/>
            <person name="Lindberg D.R."/>
            <person name="Seaver E.C."/>
            <person name="Weisblat D.A."/>
            <person name="Putnam N.H."/>
            <person name="Grigoriev I.V."/>
            <person name="Rokhsar D.S."/>
        </authorList>
    </citation>
    <scope>NUCLEOTIDE SEQUENCE</scope>
    <source>
        <strain evidence="3">I ESC-2004</strain>
    </source>
</reference>
<dbReference type="EnsemblMetazoa" id="CapteT191685">
    <property type="protein sequence ID" value="CapteP191685"/>
    <property type="gene ID" value="CapteG191685"/>
</dbReference>
<accession>R7VD56</accession>
<evidence type="ECO:0000313" key="2">
    <source>
        <dbReference type="EnsemblMetazoa" id="CapteP191685"/>
    </source>
</evidence>
<dbReference type="EMBL" id="AMQN01004920">
    <property type="status" value="NOT_ANNOTATED_CDS"/>
    <property type="molecule type" value="Genomic_DNA"/>
</dbReference>
<name>R7VD56_CAPTE</name>
<reference evidence="2" key="3">
    <citation type="submission" date="2015-06" db="UniProtKB">
        <authorList>
            <consortium name="EnsemblMetazoa"/>
        </authorList>
    </citation>
    <scope>IDENTIFICATION</scope>
</reference>